<dbReference type="Pfam" id="PF13458">
    <property type="entry name" value="Peripla_BP_6"/>
    <property type="match status" value="1"/>
</dbReference>
<evidence type="ECO:0000313" key="5">
    <source>
        <dbReference type="Proteomes" id="UP000029452"/>
    </source>
</evidence>
<dbReference type="InterPro" id="IPR028081">
    <property type="entry name" value="Leu-bd"/>
</dbReference>
<dbReference type="Proteomes" id="UP000029452">
    <property type="component" value="Unassembled WGS sequence"/>
</dbReference>
<dbReference type="EMBL" id="JPGK01000006">
    <property type="protein sequence ID" value="KGA93627.1"/>
    <property type="molecule type" value="Genomic_DNA"/>
</dbReference>
<feature type="domain" description="Leucine-binding protein" evidence="3">
    <location>
        <begin position="372"/>
        <end position="507"/>
    </location>
</feature>
<proteinExistence type="inferred from homology"/>
<dbReference type="InterPro" id="IPR051010">
    <property type="entry name" value="BCAA_transport"/>
</dbReference>
<comment type="similarity">
    <text evidence="1">Belongs to the leucine-binding protein family.</text>
</comment>
<protein>
    <recommendedName>
        <fullName evidence="3">Leucine-binding protein domain-containing protein</fullName>
    </recommendedName>
</protein>
<accession>A0A094WDA3</accession>
<evidence type="ECO:0000256" key="1">
    <source>
        <dbReference type="ARBA" id="ARBA00010062"/>
    </source>
</evidence>
<dbReference type="RefSeq" id="WP_036082845.1">
    <property type="nucleotide sequence ID" value="NZ_JPGK01000006.1"/>
</dbReference>
<gene>
    <name evidence="4" type="ORF">LptCag_0240</name>
</gene>
<evidence type="ECO:0000313" key="4">
    <source>
        <dbReference type="EMBL" id="KGA93627.1"/>
    </source>
</evidence>
<dbReference type="AlphaFoldDB" id="A0A094WDA3"/>
<dbReference type="PATRIC" id="fig|178606.4.peg.1836"/>
<organism evidence="4 5">
    <name type="scientific">Leptospirillum ferriphilum</name>
    <dbReference type="NCBI Taxonomy" id="178606"/>
    <lineage>
        <taxon>Bacteria</taxon>
        <taxon>Pseudomonadati</taxon>
        <taxon>Nitrospirota</taxon>
        <taxon>Nitrospiria</taxon>
        <taxon>Nitrospirales</taxon>
        <taxon>Nitrospiraceae</taxon>
        <taxon>Leptospirillum</taxon>
    </lineage>
</organism>
<name>A0A094WDA3_9BACT</name>
<reference evidence="4 5" key="1">
    <citation type="submission" date="2014-06" db="EMBL/GenBank/DDBJ databases">
        <title>Draft genome sequence of iron oxidizing acidophile Leptospirillum ferriphilum DSM14647.</title>
        <authorList>
            <person name="Cardenas J.P."/>
            <person name="Lazcano M."/>
            <person name="Ossandon F.J."/>
            <person name="Corbett M."/>
            <person name="Holmes D.S."/>
            <person name="Watkin E."/>
        </authorList>
    </citation>
    <scope>NUCLEOTIDE SEQUENCE [LARGE SCALE GENOMIC DNA]</scope>
    <source>
        <strain evidence="4 5">DSM 14647</strain>
    </source>
</reference>
<sequence>MSKGPSLHSSRSSYLRLSGRRSRTSFSFVSFLALLLMTVAQAAFPPQKLGATGLIPALEMPDVPVIKNNAPPPAPLPNVGDISVNLSLAEGQKDLSVGKDNEALQVFNGILLETPRDKVPLSVFLGISRAYRHLKAPNRAIVTLLPLIKSQTLAQADPEEKREYMYELGVADGLIHNKTGIEHYLVPVFPQLEKPREILSATHALLPYFESENPLEGVLYLGRAIDRIDPVHQQGLLSSIIDLIHDHITDTGELQTIIRTFPHEFPGDYAEFRTGLAALSGKKKDPEQAETLFLSLLANYPASLFTGSAEERLNHLSLPVDMPVVAVLLPALSNQTRGPYAHSFILGLHDFFRKEESSGDPFPSLMLRFVKNPQAYTRTLKDLVRHQKVVALLGPFFPDDFKAASSFLAHSDFVAVSPTLPPDPGLSHFFSTATVPDMMASAAAIATEKRVTPSHVVIVYPKGPYGQHVRNVYTSTLTGLGGQVIGSIFYDPRRPDNQAALEKLKSFGTRMEISKDTGLPQGATLVSEDAVQMGGKVFFLGSRIRNTKHVRTLFLPSFDVLYVPDTSAEPASLLREIAYKNIQNILLIGNETFLRIRGLSGIQELHDTILATGPPPLGPSSPVPMVNGRSRPSLFSLQTYDALRLLQKASASVDGPTRQGIRKFLDSHPSLEGVSGTMTWNGPGQFKKSVTIYQLSGRRWIPSDTVEVSYGEEK</sequence>
<dbReference type="Gene3D" id="3.40.50.2300">
    <property type="match status" value="2"/>
</dbReference>
<comment type="caution">
    <text evidence="4">The sequence shown here is derived from an EMBL/GenBank/DDBJ whole genome shotgun (WGS) entry which is preliminary data.</text>
</comment>
<evidence type="ECO:0000256" key="2">
    <source>
        <dbReference type="ARBA" id="ARBA00022729"/>
    </source>
</evidence>
<dbReference type="PANTHER" id="PTHR30483">
    <property type="entry name" value="LEUCINE-SPECIFIC-BINDING PROTEIN"/>
    <property type="match status" value="1"/>
</dbReference>
<keyword evidence="2" id="KW-0732">Signal</keyword>
<dbReference type="PANTHER" id="PTHR30483:SF6">
    <property type="entry name" value="PERIPLASMIC BINDING PROTEIN OF ABC TRANSPORTER FOR NATURAL AMINO ACIDS"/>
    <property type="match status" value="1"/>
</dbReference>
<evidence type="ECO:0000259" key="3">
    <source>
        <dbReference type="Pfam" id="PF13458"/>
    </source>
</evidence>
<dbReference type="SUPFAM" id="SSF53822">
    <property type="entry name" value="Periplasmic binding protein-like I"/>
    <property type="match status" value="1"/>
</dbReference>
<dbReference type="InterPro" id="IPR028082">
    <property type="entry name" value="Peripla_BP_I"/>
</dbReference>